<organism evidence="12 13">
    <name type="scientific">Phialocephala subalpina</name>
    <dbReference type="NCBI Taxonomy" id="576137"/>
    <lineage>
        <taxon>Eukaryota</taxon>
        <taxon>Fungi</taxon>
        <taxon>Dikarya</taxon>
        <taxon>Ascomycota</taxon>
        <taxon>Pezizomycotina</taxon>
        <taxon>Leotiomycetes</taxon>
        <taxon>Helotiales</taxon>
        <taxon>Mollisiaceae</taxon>
        <taxon>Phialocephala</taxon>
        <taxon>Phialocephala fortinii species complex</taxon>
    </lineage>
</organism>
<keyword evidence="10" id="KW-0812">Transmembrane</keyword>
<evidence type="ECO:0000313" key="12">
    <source>
        <dbReference type="EMBL" id="CZR57824.1"/>
    </source>
</evidence>
<dbReference type="InterPro" id="IPR051061">
    <property type="entry name" value="Zinc_finger_trans_reg"/>
</dbReference>
<keyword evidence="4" id="KW-0862">Zinc</keyword>
<dbReference type="SMART" id="SM00355">
    <property type="entry name" value="ZnF_C2H2"/>
    <property type="match status" value="3"/>
</dbReference>
<evidence type="ECO:0000256" key="2">
    <source>
        <dbReference type="ARBA" id="ARBA00022723"/>
    </source>
</evidence>
<evidence type="ECO:0000259" key="11">
    <source>
        <dbReference type="PROSITE" id="PS50157"/>
    </source>
</evidence>
<evidence type="ECO:0000256" key="4">
    <source>
        <dbReference type="ARBA" id="ARBA00022833"/>
    </source>
</evidence>
<accession>A0A1L7WYI0</accession>
<feature type="domain" description="C2H2-type" evidence="11">
    <location>
        <begin position="438"/>
        <end position="466"/>
    </location>
</feature>
<feature type="region of interest" description="Disordered" evidence="9">
    <location>
        <begin position="343"/>
        <end position="411"/>
    </location>
</feature>
<feature type="domain" description="C2H2-type" evidence="11">
    <location>
        <begin position="409"/>
        <end position="431"/>
    </location>
</feature>
<dbReference type="GO" id="GO:0008270">
    <property type="term" value="F:zinc ion binding"/>
    <property type="evidence" value="ECO:0007669"/>
    <property type="project" value="UniProtKB-KW"/>
</dbReference>
<dbReference type="PROSITE" id="PS50157">
    <property type="entry name" value="ZINC_FINGER_C2H2_2"/>
    <property type="match status" value="2"/>
</dbReference>
<keyword evidence="6" id="KW-0804">Transcription</keyword>
<feature type="transmembrane region" description="Helical" evidence="10">
    <location>
        <begin position="51"/>
        <end position="79"/>
    </location>
</feature>
<keyword evidence="10" id="KW-0472">Membrane</keyword>
<keyword evidence="2" id="KW-0479">Metal-binding</keyword>
<keyword evidence="13" id="KW-1185">Reference proteome</keyword>
<dbReference type="GO" id="GO:0005634">
    <property type="term" value="C:nucleus"/>
    <property type="evidence" value="ECO:0007669"/>
    <property type="project" value="UniProtKB-SubCell"/>
</dbReference>
<dbReference type="Proteomes" id="UP000184330">
    <property type="component" value="Unassembled WGS sequence"/>
</dbReference>
<proteinExistence type="predicted"/>
<name>A0A1L7WYI0_9HELO</name>
<evidence type="ECO:0000313" key="13">
    <source>
        <dbReference type="Proteomes" id="UP000184330"/>
    </source>
</evidence>
<evidence type="ECO:0000256" key="1">
    <source>
        <dbReference type="ARBA" id="ARBA00004123"/>
    </source>
</evidence>
<comment type="subcellular location">
    <subcellularLocation>
        <location evidence="1">Nucleus</location>
    </subcellularLocation>
</comment>
<dbReference type="SUPFAM" id="SSF57667">
    <property type="entry name" value="beta-beta-alpha zinc fingers"/>
    <property type="match status" value="1"/>
</dbReference>
<evidence type="ECO:0000256" key="5">
    <source>
        <dbReference type="ARBA" id="ARBA00023015"/>
    </source>
</evidence>
<evidence type="ECO:0000256" key="8">
    <source>
        <dbReference type="PROSITE-ProRule" id="PRU00042"/>
    </source>
</evidence>
<dbReference type="InterPro" id="IPR013087">
    <property type="entry name" value="Znf_C2H2_type"/>
</dbReference>
<evidence type="ECO:0000256" key="9">
    <source>
        <dbReference type="SAM" id="MobiDB-lite"/>
    </source>
</evidence>
<dbReference type="PROSITE" id="PS00028">
    <property type="entry name" value="ZINC_FINGER_C2H2_1"/>
    <property type="match status" value="2"/>
</dbReference>
<dbReference type="OrthoDB" id="3535030at2759"/>
<keyword evidence="5" id="KW-0805">Transcription regulation</keyword>
<reference evidence="12 13" key="1">
    <citation type="submission" date="2016-03" db="EMBL/GenBank/DDBJ databases">
        <authorList>
            <person name="Ploux O."/>
        </authorList>
    </citation>
    <scope>NUCLEOTIDE SEQUENCE [LARGE SCALE GENOMIC DNA]</scope>
    <source>
        <strain evidence="12 13">UAMH 11012</strain>
    </source>
</reference>
<feature type="transmembrane region" description="Helical" evidence="10">
    <location>
        <begin position="20"/>
        <end position="45"/>
    </location>
</feature>
<feature type="compositionally biased region" description="Low complexity" evidence="9">
    <location>
        <begin position="381"/>
        <end position="397"/>
    </location>
</feature>
<dbReference type="Pfam" id="PF00096">
    <property type="entry name" value="zf-C2H2"/>
    <property type="match status" value="2"/>
</dbReference>
<feature type="compositionally biased region" description="Basic and acidic residues" evidence="9">
    <location>
        <begin position="365"/>
        <end position="374"/>
    </location>
</feature>
<dbReference type="PANTHER" id="PTHR46179:SF13">
    <property type="entry name" value="C2H2-TYPE DOMAIN-CONTAINING PROTEIN"/>
    <property type="match status" value="1"/>
</dbReference>
<protein>
    <recommendedName>
        <fullName evidence="11">C2H2-type domain-containing protein</fullName>
    </recommendedName>
</protein>
<evidence type="ECO:0000256" key="6">
    <source>
        <dbReference type="ARBA" id="ARBA00023163"/>
    </source>
</evidence>
<dbReference type="AlphaFoldDB" id="A0A1L7WYI0"/>
<keyword evidence="7" id="KW-0539">Nucleus</keyword>
<feature type="compositionally biased region" description="Polar residues" evidence="9">
    <location>
        <begin position="399"/>
        <end position="411"/>
    </location>
</feature>
<keyword evidence="3 8" id="KW-0863">Zinc-finger</keyword>
<keyword evidence="10" id="KW-1133">Transmembrane helix</keyword>
<evidence type="ECO:0000256" key="10">
    <source>
        <dbReference type="SAM" id="Phobius"/>
    </source>
</evidence>
<dbReference type="InterPro" id="IPR036236">
    <property type="entry name" value="Znf_C2H2_sf"/>
</dbReference>
<dbReference type="EMBL" id="FJOG01000010">
    <property type="protein sequence ID" value="CZR57824.1"/>
    <property type="molecule type" value="Genomic_DNA"/>
</dbReference>
<gene>
    <name evidence="12" type="ORF">PAC_07713</name>
</gene>
<evidence type="ECO:0000256" key="7">
    <source>
        <dbReference type="ARBA" id="ARBA00023242"/>
    </source>
</evidence>
<dbReference type="STRING" id="576137.A0A1L7WYI0"/>
<evidence type="ECO:0000256" key="3">
    <source>
        <dbReference type="ARBA" id="ARBA00022771"/>
    </source>
</evidence>
<dbReference type="GO" id="GO:0006357">
    <property type="term" value="P:regulation of transcription by RNA polymerase II"/>
    <property type="evidence" value="ECO:0007669"/>
    <property type="project" value="TreeGrafter"/>
</dbReference>
<dbReference type="PANTHER" id="PTHR46179">
    <property type="entry name" value="ZINC FINGER PROTEIN"/>
    <property type="match status" value="1"/>
</dbReference>
<sequence length="516" mass="58693">MSQSASDNGKKPISRTKKVLITLGMLVFFGLVVLFTLLACDVFTIPILTPIAHFLAIILAPFVPLIFPIYLGIFLRVCAYPRKEWPGKRRWMFITGCWGFSNTQRAVRNAFKLWNPVYKNGLDSMCGLNECKGYWVEEGLVVLVVICQMRGWRWDNGLIDKWIEGLVKQEKIAAEKAKNNEENRMEKGEMTENEVVVENQTAEEEKKELMARDAIASTDIEVKDEVLIEFEEADAKEEWRPRDYSSACFSAKWPAKLLGTNRDPYDDFLPFTSQDSLEYFEQLFPGTASKLLSFHNDEFDADFQAGAYIVQPVRDASSSTLFSVSPDSLPDHFVQRDHVPIQQDHASTPREESSPLSDPPLKASPDLRDTDSRSPPESQTSSLQVSSRDSPSVSPSSAMPRNTNQNGLLQCSRCSKSFRTGSQLRRHGKIHDPNLQLHQCTNCGKRFPERRDLTRHLQSRHGLTAPQRYFCPFNGCQYATHGILDGFDRLDNAKRHIKRRHNNQTAQALRITDNDN</sequence>
<dbReference type="Gene3D" id="3.30.160.60">
    <property type="entry name" value="Classic Zinc Finger"/>
    <property type="match status" value="1"/>
</dbReference>